<protein>
    <submittedName>
        <fullName evidence="1">Uncharacterized protein</fullName>
    </submittedName>
</protein>
<evidence type="ECO:0000313" key="1">
    <source>
        <dbReference type="EMBL" id="KAI5659223.1"/>
    </source>
</evidence>
<comment type="caution">
    <text evidence="1">The sequence shown here is derived from an EMBL/GenBank/DDBJ whole genome shotgun (WGS) entry which is preliminary data.</text>
</comment>
<dbReference type="EMBL" id="CM044706">
    <property type="protein sequence ID" value="KAI5659223.1"/>
    <property type="molecule type" value="Genomic_DNA"/>
</dbReference>
<proteinExistence type="predicted"/>
<organism evidence="1 2">
    <name type="scientific">Catharanthus roseus</name>
    <name type="common">Madagascar periwinkle</name>
    <name type="synonym">Vinca rosea</name>
    <dbReference type="NCBI Taxonomy" id="4058"/>
    <lineage>
        <taxon>Eukaryota</taxon>
        <taxon>Viridiplantae</taxon>
        <taxon>Streptophyta</taxon>
        <taxon>Embryophyta</taxon>
        <taxon>Tracheophyta</taxon>
        <taxon>Spermatophyta</taxon>
        <taxon>Magnoliopsida</taxon>
        <taxon>eudicotyledons</taxon>
        <taxon>Gunneridae</taxon>
        <taxon>Pentapetalae</taxon>
        <taxon>asterids</taxon>
        <taxon>lamiids</taxon>
        <taxon>Gentianales</taxon>
        <taxon>Apocynaceae</taxon>
        <taxon>Rauvolfioideae</taxon>
        <taxon>Vinceae</taxon>
        <taxon>Catharanthinae</taxon>
        <taxon>Catharanthus</taxon>
    </lineage>
</organism>
<dbReference type="Proteomes" id="UP001060085">
    <property type="component" value="Linkage Group LG06"/>
</dbReference>
<reference evidence="2" key="1">
    <citation type="journal article" date="2023" name="Nat. Plants">
        <title>Single-cell RNA sequencing provides a high-resolution roadmap for understanding the multicellular compartmentation of specialized metabolism.</title>
        <authorList>
            <person name="Sun S."/>
            <person name="Shen X."/>
            <person name="Li Y."/>
            <person name="Li Y."/>
            <person name="Wang S."/>
            <person name="Li R."/>
            <person name="Zhang H."/>
            <person name="Shen G."/>
            <person name="Guo B."/>
            <person name="Wei J."/>
            <person name="Xu J."/>
            <person name="St-Pierre B."/>
            <person name="Chen S."/>
            <person name="Sun C."/>
        </authorList>
    </citation>
    <scope>NUCLEOTIDE SEQUENCE [LARGE SCALE GENOMIC DNA]</scope>
</reference>
<gene>
    <name evidence="1" type="ORF">M9H77_28016</name>
</gene>
<sequence length="759" mass="85112">MARLNQMLIKSIILYLLSLSFLKFSVSQTWIKAGYWYAGSGSPVPGINSALFTHLVCAFAHINTSNYQLSISSSTEPYVSTFTQVVKQKNPSVVTLLSVWGGETKSFIGGEANSSVFFSMVSQSSRRKSFIESSIKIARSYGFHGLEIFGANPDTPENMTNMGALLDEFQAAIHSESNTSPLILTMAASYSPVLKSMTYPVESIRRNLDWVHLMSYDYHMSSIDKFTAAHAALYDPSSKLNTDYGIKEWIRKGFPVNKLVLGLPYHGYSWTLADPKDNAIGAPAKGMAISADGSISYKLIKEFINSYGAISVFNSTYVVNYCTSQSFWIGFDDVEAIKTKVSYAREKGLLGYIVWQVPNDDTNWSLSKAAQEAAGDPERQLLKILVPVISFAILIGAIVYCFHRRIITWKALWIKASEKRSVPPHLQVFSLASMNEATQNFTEENKLGEGGFGPVYKGKLKDGEEIAVKRLSGNSKQGSEEFKNELTLSAKLQHVNLVRLVGFCSEREEKILVYEYMPNGSLDSYLFDPIRRLSFDWEKRVCVIEGVTQGLLYLQEYSIYTVIHRDLKSSNILLDAEMKPKISDFGIARIFRKDEAEANTGRIVGTCGYVPPEYVKRGIYSRKYDIYSFGVLLLQILSGKSNSCLYGEQKSLNLLEYAYQMWKIGNAMDLFDPILDDASSSCKLIKCLQVALLCVQEKWEDRPSMLEVYSMLKNETEALPTPKMPAFSITEYQLKENKSRSSEEFCSSTAVTVSELLPR</sequence>
<evidence type="ECO:0000313" key="2">
    <source>
        <dbReference type="Proteomes" id="UP001060085"/>
    </source>
</evidence>
<accession>A0ACC0AGV2</accession>
<keyword evidence="2" id="KW-1185">Reference proteome</keyword>
<name>A0ACC0AGV2_CATRO</name>